<gene>
    <name evidence="1" type="ORF">NBR_LOCUS15619</name>
</gene>
<dbReference type="AlphaFoldDB" id="A0A0N4YFS3"/>
<reference evidence="1 2" key="2">
    <citation type="submission" date="2018-11" db="EMBL/GenBank/DDBJ databases">
        <authorList>
            <consortium name="Pathogen Informatics"/>
        </authorList>
    </citation>
    <scope>NUCLEOTIDE SEQUENCE [LARGE SCALE GENOMIC DNA]</scope>
</reference>
<organism evidence="3">
    <name type="scientific">Nippostrongylus brasiliensis</name>
    <name type="common">Rat hookworm</name>
    <dbReference type="NCBI Taxonomy" id="27835"/>
    <lineage>
        <taxon>Eukaryota</taxon>
        <taxon>Metazoa</taxon>
        <taxon>Ecdysozoa</taxon>
        <taxon>Nematoda</taxon>
        <taxon>Chromadorea</taxon>
        <taxon>Rhabditida</taxon>
        <taxon>Rhabditina</taxon>
        <taxon>Rhabditomorpha</taxon>
        <taxon>Strongyloidea</taxon>
        <taxon>Heligmosomidae</taxon>
        <taxon>Nippostrongylus</taxon>
    </lineage>
</organism>
<dbReference type="Pfam" id="PF02995">
    <property type="entry name" value="DUF229"/>
    <property type="match status" value="1"/>
</dbReference>
<sequence length="203" mass="23213">MGQRLAPALAVAFMSKIEAPLLLRTPVLYCRCLHNDQDIAYKAEPWVKIPSKDAFKCDIIETECRNGVFFGDQQSHMHMQIYEKCTRSAPSNERPTDDRSHFYVVVLDSVSSSMIKRSLPRTLKYLEARLNAVQMEFLNKVGFNSRPNAFPMAFGKSVEGGSRAAVGFPPLKSDWDDQQKCNEYLDDYSFFLEEYRLDGYKAS</sequence>
<evidence type="ECO:0000313" key="2">
    <source>
        <dbReference type="Proteomes" id="UP000271162"/>
    </source>
</evidence>
<keyword evidence="2" id="KW-1185">Reference proteome</keyword>
<dbReference type="PANTHER" id="PTHR10974:SF75">
    <property type="entry name" value="SULFATASE DOMAIN-CONTAINING PROTEIN"/>
    <property type="match status" value="1"/>
</dbReference>
<accession>A0A0N4YFS3</accession>
<dbReference type="EMBL" id="UYSL01021817">
    <property type="protein sequence ID" value="VDL79213.1"/>
    <property type="molecule type" value="Genomic_DNA"/>
</dbReference>
<dbReference type="STRING" id="27835.A0A0N4YFS3"/>
<dbReference type="Proteomes" id="UP000271162">
    <property type="component" value="Unassembled WGS sequence"/>
</dbReference>
<dbReference type="PANTHER" id="PTHR10974">
    <property type="entry name" value="FI08016P-RELATED"/>
    <property type="match status" value="1"/>
</dbReference>
<dbReference type="WBParaSite" id="NBR_0001561801-mRNA-1">
    <property type="protein sequence ID" value="NBR_0001561801-mRNA-1"/>
    <property type="gene ID" value="NBR_0001561801"/>
</dbReference>
<evidence type="ECO:0000313" key="3">
    <source>
        <dbReference type="WBParaSite" id="NBR_0001561801-mRNA-1"/>
    </source>
</evidence>
<name>A0A0N4YFS3_NIPBR</name>
<dbReference type="GO" id="GO:0005615">
    <property type="term" value="C:extracellular space"/>
    <property type="evidence" value="ECO:0007669"/>
    <property type="project" value="TreeGrafter"/>
</dbReference>
<evidence type="ECO:0000313" key="1">
    <source>
        <dbReference type="EMBL" id="VDL79213.1"/>
    </source>
</evidence>
<dbReference type="InterPro" id="IPR004245">
    <property type="entry name" value="DUF229"/>
</dbReference>
<protein>
    <submittedName>
        <fullName evidence="3">Mediator of RNA polymerase II transcription subunit 25</fullName>
    </submittedName>
</protein>
<reference evidence="3" key="1">
    <citation type="submission" date="2017-02" db="UniProtKB">
        <authorList>
            <consortium name="WormBaseParasite"/>
        </authorList>
    </citation>
    <scope>IDENTIFICATION</scope>
</reference>
<proteinExistence type="predicted"/>